<dbReference type="EMBL" id="MGFU01000023">
    <property type="protein sequence ID" value="OGM12628.1"/>
    <property type="molecule type" value="Genomic_DNA"/>
</dbReference>
<gene>
    <name evidence="2" type="ORF">A2V80_03110</name>
</gene>
<dbReference type="PANTHER" id="PTHR12526">
    <property type="entry name" value="GLYCOSYLTRANSFERASE"/>
    <property type="match status" value="1"/>
</dbReference>
<dbReference type="Gene3D" id="3.40.50.2000">
    <property type="entry name" value="Glycogen Phosphorylase B"/>
    <property type="match status" value="2"/>
</dbReference>
<organism evidence="2 3">
    <name type="scientific">Candidatus Woesebacteria bacterium RBG_16_39_8b</name>
    <dbReference type="NCBI Taxonomy" id="1802482"/>
    <lineage>
        <taxon>Bacteria</taxon>
        <taxon>Candidatus Woeseibacteriota</taxon>
    </lineage>
</organism>
<dbReference type="InterPro" id="IPR001296">
    <property type="entry name" value="Glyco_trans_1"/>
</dbReference>
<dbReference type="Pfam" id="PF00534">
    <property type="entry name" value="Glycos_transf_1"/>
    <property type="match status" value="1"/>
</dbReference>
<dbReference type="GO" id="GO:0016757">
    <property type="term" value="F:glycosyltransferase activity"/>
    <property type="evidence" value="ECO:0007669"/>
    <property type="project" value="InterPro"/>
</dbReference>
<sequence length="327" mass="37714">MNFSDSFKSVGKVKLKKIFHVFELICRIWMARIKFKPEVIYYPPAGPDLIPILRDIPILLLTRPLFSKTVFHFRAAGISEYLSKAPFWLRSIARYAYGKPDVAIQLSRLNPCDGEYFSSKKIFIIPNGLEDEALPLLPIHRETRQLVRILFVGILRKDKGVMTLLRAARLLARERSDIKITFIGQFKSVAFEKEAKSYVALNHLGLVVEFVGEKVDKEKWEIFKNSDIFCFPSYFNSESFGNVLLEAMMFELPIVATLWRGIPDIVKEDIGILIPIKADLLLHDAIRGLIENPIRRVEMGRKARKRYLENYTLGKHLVIMEEVLSEV</sequence>
<comment type="caution">
    <text evidence="2">The sequence shown here is derived from an EMBL/GenBank/DDBJ whole genome shotgun (WGS) entry which is preliminary data.</text>
</comment>
<name>A0A1F7XDZ3_9BACT</name>
<dbReference type="PANTHER" id="PTHR12526:SF630">
    <property type="entry name" value="GLYCOSYLTRANSFERASE"/>
    <property type="match status" value="1"/>
</dbReference>
<accession>A0A1F7XDZ3</accession>
<reference evidence="2 3" key="1">
    <citation type="journal article" date="2016" name="Nat. Commun.">
        <title>Thousands of microbial genomes shed light on interconnected biogeochemical processes in an aquifer system.</title>
        <authorList>
            <person name="Anantharaman K."/>
            <person name="Brown C.T."/>
            <person name="Hug L.A."/>
            <person name="Sharon I."/>
            <person name="Castelle C.J."/>
            <person name="Probst A.J."/>
            <person name="Thomas B.C."/>
            <person name="Singh A."/>
            <person name="Wilkins M.J."/>
            <person name="Karaoz U."/>
            <person name="Brodie E.L."/>
            <person name="Williams K.H."/>
            <person name="Hubbard S.S."/>
            <person name="Banfield J.F."/>
        </authorList>
    </citation>
    <scope>NUCLEOTIDE SEQUENCE [LARGE SCALE GENOMIC DNA]</scope>
</reference>
<feature type="domain" description="Glycosyl transferase family 1" evidence="1">
    <location>
        <begin position="148"/>
        <end position="306"/>
    </location>
</feature>
<dbReference type="AlphaFoldDB" id="A0A1F7XDZ3"/>
<evidence type="ECO:0000313" key="2">
    <source>
        <dbReference type="EMBL" id="OGM12628.1"/>
    </source>
</evidence>
<protein>
    <recommendedName>
        <fullName evidence="1">Glycosyl transferase family 1 domain-containing protein</fullName>
    </recommendedName>
</protein>
<dbReference type="CDD" id="cd03801">
    <property type="entry name" value="GT4_PimA-like"/>
    <property type="match status" value="1"/>
</dbReference>
<dbReference type="SUPFAM" id="SSF53756">
    <property type="entry name" value="UDP-Glycosyltransferase/glycogen phosphorylase"/>
    <property type="match status" value="1"/>
</dbReference>
<evidence type="ECO:0000313" key="3">
    <source>
        <dbReference type="Proteomes" id="UP000179013"/>
    </source>
</evidence>
<evidence type="ECO:0000259" key="1">
    <source>
        <dbReference type="Pfam" id="PF00534"/>
    </source>
</evidence>
<proteinExistence type="predicted"/>
<dbReference type="Proteomes" id="UP000179013">
    <property type="component" value="Unassembled WGS sequence"/>
</dbReference>